<feature type="coiled-coil region" evidence="1">
    <location>
        <begin position="381"/>
        <end position="408"/>
    </location>
</feature>
<reference evidence="3" key="1">
    <citation type="journal article" date="2019" name="Int. J. Syst. Evol. Microbiol.">
        <title>The Global Catalogue of Microorganisms (GCM) 10K type strain sequencing project: providing services to taxonomists for standard genome sequencing and annotation.</title>
        <authorList>
            <consortium name="The Broad Institute Genomics Platform"/>
            <consortium name="The Broad Institute Genome Sequencing Center for Infectious Disease"/>
            <person name="Wu L."/>
            <person name="Ma J."/>
        </authorList>
    </citation>
    <scope>NUCLEOTIDE SEQUENCE [LARGE SCALE GENOMIC DNA]</scope>
    <source>
        <strain evidence="3">CGMCC 1.15472</strain>
    </source>
</reference>
<comment type="caution">
    <text evidence="2">The sequence shown here is derived from an EMBL/GenBank/DDBJ whole genome shotgun (WGS) entry which is preliminary data.</text>
</comment>
<dbReference type="SUPFAM" id="SSF57997">
    <property type="entry name" value="Tropomyosin"/>
    <property type="match status" value="1"/>
</dbReference>
<evidence type="ECO:0000313" key="3">
    <source>
        <dbReference type="Proteomes" id="UP000632322"/>
    </source>
</evidence>
<gene>
    <name evidence="2" type="ORF">GCM10010974_31390</name>
</gene>
<organism evidence="2 3">
    <name type="scientific">Brevibacterium sediminis</name>
    <dbReference type="NCBI Taxonomy" id="1857024"/>
    <lineage>
        <taxon>Bacteria</taxon>
        <taxon>Bacillati</taxon>
        <taxon>Actinomycetota</taxon>
        <taxon>Actinomycetes</taxon>
        <taxon>Micrococcales</taxon>
        <taxon>Brevibacteriaceae</taxon>
        <taxon>Brevibacterium</taxon>
    </lineage>
</organism>
<dbReference type="Proteomes" id="UP000632322">
    <property type="component" value="Unassembled WGS sequence"/>
</dbReference>
<protein>
    <submittedName>
        <fullName evidence="2">Uncharacterized protein</fullName>
    </submittedName>
</protein>
<keyword evidence="3" id="KW-1185">Reference proteome</keyword>
<dbReference type="EMBL" id="BMJG01000015">
    <property type="protein sequence ID" value="GGC46854.1"/>
    <property type="molecule type" value="Genomic_DNA"/>
</dbReference>
<accession>A0ABQ1MTR8</accession>
<proteinExistence type="predicted"/>
<keyword evidence="1" id="KW-0175">Coiled coil</keyword>
<sequence length="445" mass="49166">MGLLNKCESISTEMQSEVRAVSIRSVAVQDNDEGVYVSAEITMPAAEGEAWLQLPEDTKTDEEAAADAFFIIGLILAIGSDGVLEMDQPVSSRLIYNSQAAQDILRTWYPKQLVSARLEVTPRAQDKAPLLEKTVSCFTGGVDSFDTLIRNESDIDALVYMHGFDIPLSRTDVREPTSAHLRQVADFTGKQLIEGSTNIRRFLNRAGKWPTLTHGAALSSIGHLLSGQFGRLMIPASHTYSDTFAWGSHPLLDHLWSSNRLSVVHDGAGSTRVDKTKRVAKYPAAKEHLRVCWQNTGKYNCGVCDKCVRTMVALSLSGDLPEFKTFDSEISTDASRNLKISGVNSLSFVKENLEFAKEQGDTEIEAALNYLVTDFETRKKSKNASAEVASLERRIAPLERKLARMETSVKATKTRAIAAEKSAKKLQKMLPIRTWTKISNARHGK</sequence>
<name>A0ABQ1MTR8_9MICO</name>
<evidence type="ECO:0000256" key="1">
    <source>
        <dbReference type="SAM" id="Coils"/>
    </source>
</evidence>
<evidence type="ECO:0000313" key="2">
    <source>
        <dbReference type="EMBL" id="GGC46854.1"/>
    </source>
</evidence>